<sequence length="210" mass="24071">MNNRVVSKNYKGELPAGDQSARFRVAWDEENLYLRVEVEDDRFLVSPELWERPKAENSLWVHDGALEVYFDTGADGRTNLEKTFDDDDYRYDFSISKTGESGPGQVNRFREVYHQLADGIHMPTKAEVAEKVVSDFQRTETGYTYTITFGQRYLEPLMLRKGFTSGFALYLHDNDEPMLGYCPKGLSLATQAGAACDYHPELWPLMILSE</sequence>
<protein>
    <submittedName>
        <fullName evidence="2">Sugar-binding protein</fullName>
    </submittedName>
</protein>
<feature type="domain" description="Carbohydrate-binding" evidence="1">
    <location>
        <begin position="8"/>
        <end position="175"/>
    </location>
</feature>
<reference evidence="2 3" key="1">
    <citation type="submission" date="2023-11" db="EMBL/GenBank/DDBJ databases">
        <title>Coraliomargarita sp. nov., isolated from marine algae.</title>
        <authorList>
            <person name="Lee J.K."/>
            <person name="Baek J.H."/>
            <person name="Kim J.M."/>
            <person name="Choi D.G."/>
            <person name="Jeon C.O."/>
        </authorList>
    </citation>
    <scope>NUCLEOTIDE SEQUENCE [LARGE SCALE GENOMIC DNA]</scope>
    <source>
        <strain evidence="2 3">J2-16</strain>
    </source>
</reference>
<dbReference type="RefSeq" id="WP_319834191.1">
    <property type="nucleotide sequence ID" value="NZ_CP138858.1"/>
</dbReference>
<dbReference type="CDD" id="cd00241">
    <property type="entry name" value="DOMON_like"/>
    <property type="match status" value="1"/>
</dbReference>
<name>A0ABZ0RP94_9BACT</name>
<keyword evidence="3" id="KW-1185">Reference proteome</keyword>
<dbReference type="EMBL" id="CP138858">
    <property type="protein sequence ID" value="WPJ97347.1"/>
    <property type="molecule type" value="Genomic_DNA"/>
</dbReference>
<dbReference type="Pfam" id="PF06452">
    <property type="entry name" value="CBM9_1"/>
    <property type="match status" value="1"/>
</dbReference>
<dbReference type="InterPro" id="IPR010502">
    <property type="entry name" value="Carb-bd_dom_fam9"/>
</dbReference>
<evidence type="ECO:0000259" key="1">
    <source>
        <dbReference type="Pfam" id="PF06452"/>
    </source>
</evidence>
<evidence type="ECO:0000313" key="3">
    <source>
        <dbReference type="Proteomes" id="UP001324993"/>
    </source>
</evidence>
<gene>
    <name evidence="2" type="ORF">SH580_06450</name>
</gene>
<dbReference type="SUPFAM" id="SSF49344">
    <property type="entry name" value="CBD9-like"/>
    <property type="match status" value="1"/>
</dbReference>
<organism evidence="2 3">
    <name type="scientific">Coraliomargarita algicola</name>
    <dbReference type="NCBI Taxonomy" id="3092156"/>
    <lineage>
        <taxon>Bacteria</taxon>
        <taxon>Pseudomonadati</taxon>
        <taxon>Verrucomicrobiota</taxon>
        <taxon>Opitutia</taxon>
        <taxon>Puniceicoccales</taxon>
        <taxon>Coraliomargaritaceae</taxon>
        <taxon>Coraliomargarita</taxon>
    </lineage>
</organism>
<dbReference type="Gene3D" id="2.60.40.1190">
    <property type="match status" value="1"/>
</dbReference>
<evidence type="ECO:0000313" key="2">
    <source>
        <dbReference type="EMBL" id="WPJ97347.1"/>
    </source>
</evidence>
<accession>A0ABZ0RP94</accession>
<dbReference type="Proteomes" id="UP001324993">
    <property type="component" value="Chromosome"/>
</dbReference>
<proteinExistence type="predicted"/>